<feature type="transmembrane region" description="Helical" evidence="1">
    <location>
        <begin position="40"/>
        <end position="58"/>
    </location>
</feature>
<dbReference type="AlphaFoldDB" id="A0A1I3Q1H8"/>
<sequence length="264" mass="29809">MSIAFQALVLVALSLPGIIFRRFANRAGQFRQRRPITEDVTRSIVSAAILNAIWAGLWDSVGRSFGIRVDLNSVVMLSMGQFGHEDAHFMSAVESLTWHPWSVLSYFLSLYLLSMIFGHAAGIFAHQKPLKWIHDWIDEEPSYRRSKEWTSHLEYQGAGRAKRLCATVLSIGSTPYLYFGFLEDDGVMWKDDGHPDRFALRSASRKRIDGNGDHEEKVPGQLLIIRASEAKTLCIWWVELSNPEEIILPTTNGVPAVVPQPEND</sequence>
<organism evidence="2 3">
    <name type="scientific">Planctomicrobium piriforme</name>
    <dbReference type="NCBI Taxonomy" id="1576369"/>
    <lineage>
        <taxon>Bacteria</taxon>
        <taxon>Pseudomonadati</taxon>
        <taxon>Planctomycetota</taxon>
        <taxon>Planctomycetia</taxon>
        <taxon>Planctomycetales</taxon>
        <taxon>Planctomycetaceae</taxon>
        <taxon>Planctomicrobium</taxon>
    </lineage>
</organism>
<name>A0A1I3Q1H8_9PLAN</name>
<proteinExistence type="predicted"/>
<gene>
    <name evidence="2" type="ORF">SAMN05421753_117106</name>
</gene>
<reference evidence="3" key="1">
    <citation type="submission" date="2016-10" db="EMBL/GenBank/DDBJ databases">
        <authorList>
            <person name="Varghese N."/>
            <person name="Submissions S."/>
        </authorList>
    </citation>
    <scope>NUCLEOTIDE SEQUENCE [LARGE SCALE GENOMIC DNA]</scope>
    <source>
        <strain evidence="3">DSM 26348</strain>
    </source>
</reference>
<dbReference type="InterPro" id="IPR045919">
    <property type="entry name" value="DUF6338"/>
</dbReference>
<dbReference type="RefSeq" id="WP_092054559.1">
    <property type="nucleotide sequence ID" value="NZ_FOQD01000017.1"/>
</dbReference>
<accession>A0A1I3Q1H8</accession>
<dbReference type="Pfam" id="PF19865">
    <property type="entry name" value="DUF6338"/>
    <property type="match status" value="1"/>
</dbReference>
<keyword evidence="1" id="KW-1133">Transmembrane helix</keyword>
<evidence type="ECO:0000313" key="3">
    <source>
        <dbReference type="Proteomes" id="UP000199518"/>
    </source>
</evidence>
<dbReference type="Proteomes" id="UP000199518">
    <property type="component" value="Unassembled WGS sequence"/>
</dbReference>
<keyword evidence="3" id="KW-1185">Reference proteome</keyword>
<evidence type="ECO:0000256" key="1">
    <source>
        <dbReference type="SAM" id="Phobius"/>
    </source>
</evidence>
<keyword evidence="1" id="KW-0472">Membrane</keyword>
<evidence type="ECO:0000313" key="2">
    <source>
        <dbReference type="EMBL" id="SFJ27482.1"/>
    </source>
</evidence>
<feature type="transmembrane region" description="Helical" evidence="1">
    <location>
        <begin position="103"/>
        <end position="125"/>
    </location>
</feature>
<keyword evidence="1" id="KW-0812">Transmembrane</keyword>
<protein>
    <submittedName>
        <fullName evidence="2">Uncharacterized protein</fullName>
    </submittedName>
</protein>
<dbReference type="EMBL" id="FOQD01000017">
    <property type="protein sequence ID" value="SFJ27482.1"/>
    <property type="molecule type" value="Genomic_DNA"/>
</dbReference>
<dbReference type="STRING" id="1576369.SAMN05421753_117106"/>